<dbReference type="WBParaSite" id="ALUE_0000269801-mRNA-1">
    <property type="protein sequence ID" value="ALUE_0000269801-mRNA-1"/>
    <property type="gene ID" value="ALUE_0000269801"/>
</dbReference>
<sequence length="70" mass="8059">LQAFTLCLSDVIAEYIAIVSKLESQHCSSIYSLFIYECANHVNMLICVCMRHLQISAQVLLQEHVLNWFL</sequence>
<dbReference type="Proteomes" id="UP000036681">
    <property type="component" value="Unplaced"/>
</dbReference>
<dbReference type="AlphaFoldDB" id="A0A0M3HMF3"/>
<keyword evidence="1" id="KW-1185">Reference proteome</keyword>
<protein>
    <submittedName>
        <fullName evidence="2">Ovule protein</fullName>
    </submittedName>
</protein>
<evidence type="ECO:0000313" key="1">
    <source>
        <dbReference type="Proteomes" id="UP000036681"/>
    </source>
</evidence>
<evidence type="ECO:0000313" key="2">
    <source>
        <dbReference type="WBParaSite" id="ALUE_0000269801-mRNA-1"/>
    </source>
</evidence>
<accession>A0A0M3HMF3</accession>
<organism evidence="1 2">
    <name type="scientific">Ascaris lumbricoides</name>
    <name type="common">Giant roundworm</name>
    <dbReference type="NCBI Taxonomy" id="6252"/>
    <lineage>
        <taxon>Eukaryota</taxon>
        <taxon>Metazoa</taxon>
        <taxon>Ecdysozoa</taxon>
        <taxon>Nematoda</taxon>
        <taxon>Chromadorea</taxon>
        <taxon>Rhabditida</taxon>
        <taxon>Spirurina</taxon>
        <taxon>Ascaridomorpha</taxon>
        <taxon>Ascaridoidea</taxon>
        <taxon>Ascarididae</taxon>
        <taxon>Ascaris</taxon>
    </lineage>
</organism>
<reference evidence="2" key="1">
    <citation type="submission" date="2017-02" db="UniProtKB">
        <authorList>
            <consortium name="WormBaseParasite"/>
        </authorList>
    </citation>
    <scope>IDENTIFICATION</scope>
</reference>
<proteinExistence type="predicted"/>
<name>A0A0M3HMF3_ASCLU</name>